<feature type="chain" id="PRO_5022737428" evidence="6">
    <location>
        <begin position="22"/>
        <end position="435"/>
    </location>
</feature>
<proteinExistence type="inferred from homology"/>
<protein>
    <submittedName>
        <fullName evidence="8">Subtilisin-like protein</fullName>
    </submittedName>
</protein>
<organism evidence="8 9">
    <name type="scientific">Coprinopsis marcescibilis</name>
    <name type="common">Agaric fungus</name>
    <name type="synonym">Psathyrella marcescibilis</name>
    <dbReference type="NCBI Taxonomy" id="230819"/>
    <lineage>
        <taxon>Eukaryota</taxon>
        <taxon>Fungi</taxon>
        <taxon>Dikarya</taxon>
        <taxon>Basidiomycota</taxon>
        <taxon>Agaricomycotina</taxon>
        <taxon>Agaricomycetes</taxon>
        <taxon>Agaricomycetidae</taxon>
        <taxon>Agaricales</taxon>
        <taxon>Agaricineae</taxon>
        <taxon>Psathyrellaceae</taxon>
        <taxon>Coprinopsis</taxon>
    </lineage>
</organism>
<dbReference type="EMBL" id="ML210151">
    <property type="protein sequence ID" value="TFK29106.1"/>
    <property type="molecule type" value="Genomic_DNA"/>
</dbReference>
<dbReference type="Gene3D" id="3.30.70.80">
    <property type="entry name" value="Peptidase S8 propeptide/proteinase inhibitor I9"/>
    <property type="match status" value="1"/>
</dbReference>
<name>A0A5C3LAQ5_COPMA</name>
<dbReference type="Proteomes" id="UP000307440">
    <property type="component" value="Unassembled WGS sequence"/>
</dbReference>
<dbReference type="PANTHER" id="PTHR43806">
    <property type="entry name" value="PEPTIDASE S8"/>
    <property type="match status" value="1"/>
</dbReference>
<dbReference type="InterPro" id="IPR050131">
    <property type="entry name" value="Peptidase_S8_subtilisin-like"/>
</dbReference>
<evidence type="ECO:0000256" key="4">
    <source>
        <dbReference type="ARBA" id="ARBA00022825"/>
    </source>
</evidence>
<dbReference type="InterPro" id="IPR000209">
    <property type="entry name" value="Peptidase_S8/S53_dom"/>
</dbReference>
<evidence type="ECO:0000256" key="5">
    <source>
        <dbReference type="PROSITE-ProRule" id="PRU01240"/>
    </source>
</evidence>
<dbReference type="AlphaFoldDB" id="A0A5C3LAQ5"/>
<gene>
    <name evidence="8" type="ORF">FA15DRAFT_426368</name>
</gene>
<dbReference type="InterPro" id="IPR015500">
    <property type="entry name" value="Peptidase_S8_subtilisin-rel"/>
</dbReference>
<reference evidence="8 9" key="1">
    <citation type="journal article" date="2019" name="Nat. Ecol. Evol.">
        <title>Megaphylogeny resolves global patterns of mushroom evolution.</title>
        <authorList>
            <person name="Varga T."/>
            <person name="Krizsan K."/>
            <person name="Foldi C."/>
            <person name="Dima B."/>
            <person name="Sanchez-Garcia M."/>
            <person name="Sanchez-Ramirez S."/>
            <person name="Szollosi G.J."/>
            <person name="Szarkandi J.G."/>
            <person name="Papp V."/>
            <person name="Albert L."/>
            <person name="Andreopoulos W."/>
            <person name="Angelini C."/>
            <person name="Antonin V."/>
            <person name="Barry K.W."/>
            <person name="Bougher N.L."/>
            <person name="Buchanan P."/>
            <person name="Buyck B."/>
            <person name="Bense V."/>
            <person name="Catcheside P."/>
            <person name="Chovatia M."/>
            <person name="Cooper J."/>
            <person name="Damon W."/>
            <person name="Desjardin D."/>
            <person name="Finy P."/>
            <person name="Geml J."/>
            <person name="Haridas S."/>
            <person name="Hughes K."/>
            <person name="Justo A."/>
            <person name="Karasinski D."/>
            <person name="Kautmanova I."/>
            <person name="Kiss B."/>
            <person name="Kocsube S."/>
            <person name="Kotiranta H."/>
            <person name="LaButti K.M."/>
            <person name="Lechner B.E."/>
            <person name="Liimatainen K."/>
            <person name="Lipzen A."/>
            <person name="Lukacs Z."/>
            <person name="Mihaltcheva S."/>
            <person name="Morgado L.N."/>
            <person name="Niskanen T."/>
            <person name="Noordeloos M.E."/>
            <person name="Ohm R.A."/>
            <person name="Ortiz-Santana B."/>
            <person name="Ovrebo C."/>
            <person name="Racz N."/>
            <person name="Riley R."/>
            <person name="Savchenko A."/>
            <person name="Shiryaev A."/>
            <person name="Soop K."/>
            <person name="Spirin V."/>
            <person name="Szebenyi C."/>
            <person name="Tomsovsky M."/>
            <person name="Tulloss R.E."/>
            <person name="Uehling J."/>
            <person name="Grigoriev I.V."/>
            <person name="Vagvolgyi C."/>
            <person name="Papp T."/>
            <person name="Martin F.M."/>
            <person name="Miettinen O."/>
            <person name="Hibbett D.S."/>
            <person name="Nagy L.G."/>
        </authorList>
    </citation>
    <scope>NUCLEOTIDE SEQUENCE [LARGE SCALE GENOMIC DNA]</scope>
    <source>
        <strain evidence="8 9">CBS 121175</strain>
    </source>
</reference>
<dbReference type="InterPro" id="IPR037045">
    <property type="entry name" value="S8pro/Inhibitor_I9_sf"/>
</dbReference>
<dbReference type="Pfam" id="PF00082">
    <property type="entry name" value="Peptidase_S8"/>
    <property type="match status" value="1"/>
</dbReference>
<evidence type="ECO:0000256" key="2">
    <source>
        <dbReference type="ARBA" id="ARBA00022670"/>
    </source>
</evidence>
<dbReference type="STRING" id="230819.A0A5C3LAQ5"/>
<evidence type="ECO:0000313" key="8">
    <source>
        <dbReference type="EMBL" id="TFK29106.1"/>
    </source>
</evidence>
<evidence type="ECO:0000256" key="6">
    <source>
        <dbReference type="SAM" id="SignalP"/>
    </source>
</evidence>
<dbReference type="CDD" id="cd04077">
    <property type="entry name" value="Peptidases_S8_PCSK9_ProteinaseK_like"/>
    <property type="match status" value="1"/>
</dbReference>
<dbReference type="PANTHER" id="PTHR43806:SF11">
    <property type="entry name" value="CEREVISIN-RELATED"/>
    <property type="match status" value="1"/>
</dbReference>
<accession>A0A5C3LAQ5</accession>
<evidence type="ECO:0000256" key="1">
    <source>
        <dbReference type="ARBA" id="ARBA00011073"/>
    </source>
</evidence>
<keyword evidence="2" id="KW-0645">Protease</keyword>
<dbReference type="SUPFAM" id="SSF52743">
    <property type="entry name" value="Subtilisin-like"/>
    <property type="match status" value="1"/>
</dbReference>
<evidence type="ECO:0000256" key="3">
    <source>
        <dbReference type="ARBA" id="ARBA00022801"/>
    </source>
</evidence>
<keyword evidence="4" id="KW-0720">Serine protease</keyword>
<dbReference type="GO" id="GO:0004252">
    <property type="term" value="F:serine-type endopeptidase activity"/>
    <property type="evidence" value="ECO:0007669"/>
    <property type="project" value="InterPro"/>
</dbReference>
<dbReference type="PRINTS" id="PR00723">
    <property type="entry name" value="SUBTILISIN"/>
</dbReference>
<feature type="signal peptide" evidence="6">
    <location>
        <begin position="1"/>
        <end position="21"/>
    </location>
</feature>
<feature type="domain" description="Peptidase S8/S53" evidence="7">
    <location>
        <begin position="166"/>
        <end position="413"/>
    </location>
</feature>
<evidence type="ECO:0000259" key="7">
    <source>
        <dbReference type="Pfam" id="PF00082"/>
    </source>
</evidence>
<dbReference type="GO" id="GO:0005615">
    <property type="term" value="C:extracellular space"/>
    <property type="evidence" value="ECO:0007669"/>
    <property type="project" value="TreeGrafter"/>
</dbReference>
<comment type="caution">
    <text evidence="5">Lacks conserved residue(s) required for the propagation of feature annotation.</text>
</comment>
<keyword evidence="3" id="KW-0378">Hydrolase</keyword>
<sequence length="435" mass="46789">MRFNNLFTTLYVFLVANSALAIPAALSSVETYSGEVNGKYIVQLKPGVSRKDWVSKLQLSKDTVEWDLINGFSAQLTENALNALRASGDVVVIAEDGYRIVNEVPEEEPTATLHDDGPRDVVKNDVYFVQRDAPWGLERISQPGPLSTKSWDRSTFRYSWNEEYSGTGVDIFIIDSGIWREHSDFKGRVRFGVNTYNPNVDNTDGVVTGTFTASSAAGDRWGVAKKANIVNVIAFYNDAYDKRHGTISQMISALDWVAQEAKQTKRPAVAHIHTVRGSGYGPSTPLDNAAASLVESGVHVVIGAGDDKQDIANSSYPSPARVPSVITVAASDINDSRADYSNFGVAVTLFAPGAGIQCADFPQGWGGNDPYGYTTRYGSSQASSYVSGIIAHLISKEGNVTPTAMKSKLVKLAVKDALGAVPTGTPNLLAQLGPL</sequence>
<keyword evidence="6" id="KW-0732">Signal</keyword>
<dbReference type="InterPro" id="IPR036852">
    <property type="entry name" value="Peptidase_S8/S53_dom_sf"/>
</dbReference>
<dbReference type="PROSITE" id="PS51892">
    <property type="entry name" value="SUBTILASE"/>
    <property type="match status" value="1"/>
</dbReference>
<dbReference type="GO" id="GO:0006508">
    <property type="term" value="P:proteolysis"/>
    <property type="evidence" value="ECO:0007669"/>
    <property type="project" value="UniProtKB-KW"/>
</dbReference>
<dbReference type="InterPro" id="IPR023827">
    <property type="entry name" value="Peptidase_S8_Asp-AS"/>
</dbReference>
<keyword evidence="9" id="KW-1185">Reference proteome</keyword>
<dbReference type="PROSITE" id="PS00136">
    <property type="entry name" value="SUBTILASE_ASP"/>
    <property type="match status" value="1"/>
</dbReference>
<dbReference type="InterPro" id="IPR034193">
    <property type="entry name" value="PCSK9_ProteinaseK-like"/>
</dbReference>
<dbReference type="OrthoDB" id="19448at2759"/>
<evidence type="ECO:0000313" key="9">
    <source>
        <dbReference type="Proteomes" id="UP000307440"/>
    </source>
</evidence>
<comment type="similarity">
    <text evidence="1 5">Belongs to the peptidase S8 family.</text>
</comment>
<dbReference type="Gene3D" id="3.40.50.200">
    <property type="entry name" value="Peptidase S8/S53 domain"/>
    <property type="match status" value="1"/>
</dbReference>